<dbReference type="EMBL" id="JRLY01000022">
    <property type="protein sequence ID" value="KGO91253.1"/>
    <property type="molecule type" value="Genomic_DNA"/>
</dbReference>
<sequence>MKVILYMVLPLLLITGCTDDTNEPTDNPVASTGIDGAWQLIKITSSIGKPESSFEKGTIIWQFAQGNQQVVVSNNAATKDYSGMQSGRYSYSILANAQTHCDKVLTIKNNNGIGGCATVSNDTLTVANAYAGHYNFIFVR</sequence>
<accession>A0A0A2MIH9</accession>
<dbReference type="STRING" id="1121898.GCA_000422725_03057"/>
<proteinExistence type="predicted"/>
<reference evidence="1 2" key="1">
    <citation type="submission" date="2013-09" db="EMBL/GenBank/DDBJ databases">
        <authorList>
            <person name="Zeng Z."/>
            <person name="Chen C."/>
        </authorList>
    </citation>
    <scope>NUCLEOTIDE SEQUENCE [LARGE SCALE GENOMIC DNA]</scope>
    <source>
        <strain evidence="1 2">WB 4.1-42</strain>
    </source>
</reference>
<evidence type="ECO:0000313" key="2">
    <source>
        <dbReference type="Proteomes" id="UP000030111"/>
    </source>
</evidence>
<protein>
    <recommendedName>
        <fullName evidence="3">Lipocalin-like domain-containing protein</fullName>
    </recommendedName>
</protein>
<keyword evidence="2" id="KW-1185">Reference proteome</keyword>
<organism evidence="1 2">
    <name type="scientific">Flavobacterium subsaxonicum WB 4.1-42 = DSM 21790</name>
    <dbReference type="NCBI Taxonomy" id="1121898"/>
    <lineage>
        <taxon>Bacteria</taxon>
        <taxon>Pseudomonadati</taxon>
        <taxon>Bacteroidota</taxon>
        <taxon>Flavobacteriia</taxon>
        <taxon>Flavobacteriales</taxon>
        <taxon>Flavobacteriaceae</taxon>
        <taxon>Flavobacterium</taxon>
    </lineage>
</organism>
<comment type="caution">
    <text evidence="1">The sequence shown here is derived from an EMBL/GenBank/DDBJ whole genome shotgun (WGS) entry which is preliminary data.</text>
</comment>
<dbReference type="AlphaFoldDB" id="A0A0A2MIH9"/>
<evidence type="ECO:0008006" key="3">
    <source>
        <dbReference type="Google" id="ProtNLM"/>
    </source>
</evidence>
<gene>
    <name evidence="1" type="ORF">Q766_19040</name>
</gene>
<dbReference type="Proteomes" id="UP000030111">
    <property type="component" value="Unassembled WGS sequence"/>
</dbReference>
<evidence type="ECO:0000313" key="1">
    <source>
        <dbReference type="EMBL" id="KGO91253.1"/>
    </source>
</evidence>
<dbReference type="PROSITE" id="PS51257">
    <property type="entry name" value="PROKAR_LIPOPROTEIN"/>
    <property type="match status" value="1"/>
</dbReference>
<name>A0A0A2MIH9_9FLAO</name>